<dbReference type="EMBL" id="KZ678992">
    <property type="protein sequence ID" value="PSR73297.1"/>
    <property type="molecule type" value="Genomic_DNA"/>
</dbReference>
<keyword evidence="2 6" id="KW-0812">Transmembrane</keyword>
<evidence type="ECO:0000256" key="2">
    <source>
        <dbReference type="ARBA" id="ARBA00022692"/>
    </source>
</evidence>
<keyword evidence="3 6" id="KW-1133">Transmembrane helix</keyword>
<name>A0A2T2ZRL4_9PEZI</name>
<dbReference type="Proteomes" id="UP000241462">
    <property type="component" value="Unassembled WGS sequence"/>
</dbReference>
<dbReference type="GO" id="GO:0005351">
    <property type="term" value="F:carbohydrate:proton symporter activity"/>
    <property type="evidence" value="ECO:0007669"/>
    <property type="project" value="TreeGrafter"/>
</dbReference>
<comment type="subcellular location">
    <subcellularLocation>
        <location evidence="1">Membrane</location>
        <topology evidence="1">Multi-pass membrane protein</topology>
    </subcellularLocation>
</comment>
<dbReference type="GO" id="GO:0016020">
    <property type="term" value="C:membrane"/>
    <property type="evidence" value="ECO:0007669"/>
    <property type="project" value="UniProtKB-SubCell"/>
</dbReference>
<dbReference type="InterPro" id="IPR050360">
    <property type="entry name" value="MFS_Sugar_Transporters"/>
</dbReference>
<evidence type="ECO:0000313" key="8">
    <source>
        <dbReference type="Proteomes" id="UP000241462"/>
    </source>
</evidence>
<dbReference type="SUPFAM" id="SSF103473">
    <property type="entry name" value="MFS general substrate transporter"/>
    <property type="match status" value="1"/>
</dbReference>
<evidence type="ECO:0000256" key="3">
    <source>
        <dbReference type="ARBA" id="ARBA00022989"/>
    </source>
</evidence>
<keyword evidence="4 6" id="KW-0472">Membrane</keyword>
<keyword evidence="8" id="KW-1185">Reference proteome</keyword>
<feature type="transmembrane region" description="Helical" evidence="6">
    <location>
        <begin position="34"/>
        <end position="55"/>
    </location>
</feature>
<dbReference type="InterPro" id="IPR005828">
    <property type="entry name" value="MFS_sugar_transport-like"/>
</dbReference>
<evidence type="ECO:0000313" key="7">
    <source>
        <dbReference type="EMBL" id="PSR73297.1"/>
    </source>
</evidence>
<dbReference type="InParanoid" id="A0A2T2ZRL4"/>
<organism evidence="7 8">
    <name type="scientific">Coniella lustricola</name>
    <dbReference type="NCBI Taxonomy" id="2025994"/>
    <lineage>
        <taxon>Eukaryota</taxon>
        <taxon>Fungi</taxon>
        <taxon>Dikarya</taxon>
        <taxon>Ascomycota</taxon>
        <taxon>Pezizomycotina</taxon>
        <taxon>Sordariomycetes</taxon>
        <taxon>Sordariomycetidae</taxon>
        <taxon>Diaporthales</taxon>
        <taxon>Schizoparmaceae</taxon>
        <taxon>Coniella</taxon>
    </lineage>
</organism>
<proteinExistence type="predicted"/>
<evidence type="ECO:0000256" key="4">
    <source>
        <dbReference type="ARBA" id="ARBA00023136"/>
    </source>
</evidence>
<reference evidence="7 8" key="1">
    <citation type="journal article" date="2018" name="Mycol. Prog.">
        <title>Coniella lustricola, a new species from submerged detritus.</title>
        <authorList>
            <person name="Raudabaugh D.B."/>
            <person name="Iturriaga T."/>
            <person name="Carver A."/>
            <person name="Mondo S."/>
            <person name="Pangilinan J."/>
            <person name="Lipzen A."/>
            <person name="He G."/>
            <person name="Amirebrahimi M."/>
            <person name="Grigoriev I.V."/>
            <person name="Miller A.N."/>
        </authorList>
    </citation>
    <scope>NUCLEOTIDE SEQUENCE [LARGE SCALE GENOMIC DNA]</scope>
    <source>
        <strain evidence="7 8">B22-T-1</strain>
    </source>
</reference>
<dbReference type="PANTHER" id="PTHR48022">
    <property type="entry name" value="PLASTIDIC GLUCOSE TRANSPORTER 4"/>
    <property type="match status" value="1"/>
</dbReference>
<dbReference type="AlphaFoldDB" id="A0A2T2ZRL4"/>
<evidence type="ECO:0008006" key="9">
    <source>
        <dbReference type="Google" id="ProtNLM"/>
    </source>
</evidence>
<gene>
    <name evidence="7" type="ORF">BD289DRAFT_448982</name>
</gene>
<evidence type="ECO:0000256" key="6">
    <source>
        <dbReference type="SAM" id="Phobius"/>
    </source>
</evidence>
<dbReference type="InterPro" id="IPR036259">
    <property type="entry name" value="MFS_trans_sf"/>
</dbReference>
<feature type="transmembrane region" description="Helical" evidence="6">
    <location>
        <begin position="62"/>
        <end position="82"/>
    </location>
</feature>
<dbReference type="OrthoDB" id="4540492at2759"/>
<accession>A0A2T2ZRL4</accession>
<protein>
    <recommendedName>
        <fullName evidence="9">Major facilitator superfamily (MFS) profile domain-containing protein</fullName>
    </recommendedName>
</protein>
<feature type="region of interest" description="Disordered" evidence="5">
    <location>
        <begin position="122"/>
        <end position="146"/>
    </location>
</feature>
<evidence type="ECO:0000256" key="5">
    <source>
        <dbReference type="SAM" id="MobiDB-lite"/>
    </source>
</evidence>
<dbReference type="PANTHER" id="PTHR48022:SF2">
    <property type="entry name" value="PLASTIDIC GLUCOSE TRANSPORTER 4"/>
    <property type="match status" value="1"/>
</dbReference>
<dbReference type="Gene3D" id="1.20.1250.20">
    <property type="entry name" value="MFS general substrate transporter like domains"/>
    <property type="match status" value="1"/>
</dbReference>
<dbReference type="Pfam" id="PF00083">
    <property type="entry name" value="Sugar_tr"/>
    <property type="match status" value="1"/>
</dbReference>
<evidence type="ECO:0000256" key="1">
    <source>
        <dbReference type="ARBA" id="ARBA00004141"/>
    </source>
</evidence>
<sequence>MFLFQGFYSLAWTPLLYLYPPEVMNYSIRANGVAVSQFVLNALALMLVFLMNIALTNIGWKMYIINAAWDVIVLFLIAYYWVETKGKTLEEVDAIFEGAKHSAVPDLESVLQGVKPANSLGALDGNHDRDGGGGGGVLQGEKGREA</sequence>